<evidence type="ECO:0000313" key="1">
    <source>
        <dbReference type="EMBL" id="MDT0346914.1"/>
    </source>
</evidence>
<comment type="caution">
    <text evidence="1">The sequence shown here is derived from an EMBL/GenBank/DDBJ whole genome shotgun (WGS) entry which is preliminary data.</text>
</comment>
<gene>
    <name evidence="1" type="ORF">RM590_30680</name>
</gene>
<sequence>MKRTVRDLSGPLVVVNRFAVKQDPRLFEQEFLQHVGRMGRLGKVELMATFRSLNRPQMFTHFGFWRTLGAFLEAVHDEVFQRQAEHLGALVETRADQAECLGEVIGFRASGLLRSARTVVTQYRVTGDRDAFEERLWARADHLARHGGPSGACIFRSIISPQEYTTLDWGEDSHLFEYVWHSDRFREIGAEIAEFAVSETDVSRCVAEKGGRLTGLQRWYPGVAVSMR</sequence>
<reference evidence="2" key="1">
    <citation type="submission" date="2023-07" db="EMBL/GenBank/DDBJ databases">
        <title>30 novel species of actinomycetes from the DSMZ collection.</title>
        <authorList>
            <person name="Nouioui I."/>
        </authorList>
    </citation>
    <scope>NUCLEOTIDE SEQUENCE [LARGE SCALE GENOMIC DNA]</scope>
    <source>
        <strain evidence="2">DSM 44938</strain>
    </source>
</reference>
<organism evidence="1 2">
    <name type="scientific">Streptomyces litchfieldiae</name>
    <dbReference type="NCBI Taxonomy" id="3075543"/>
    <lineage>
        <taxon>Bacteria</taxon>
        <taxon>Bacillati</taxon>
        <taxon>Actinomycetota</taxon>
        <taxon>Actinomycetes</taxon>
        <taxon>Kitasatosporales</taxon>
        <taxon>Streptomycetaceae</taxon>
        <taxon>Streptomyces</taxon>
    </lineage>
</organism>
<protein>
    <submittedName>
        <fullName evidence="1">Uncharacterized protein</fullName>
    </submittedName>
</protein>
<keyword evidence="2" id="KW-1185">Reference proteome</keyword>
<dbReference type="RefSeq" id="WP_311708040.1">
    <property type="nucleotide sequence ID" value="NZ_JAVREL010000025.1"/>
</dbReference>
<name>A0ABU2N2F4_9ACTN</name>
<proteinExistence type="predicted"/>
<evidence type="ECO:0000313" key="2">
    <source>
        <dbReference type="Proteomes" id="UP001183246"/>
    </source>
</evidence>
<dbReference type="Proteomes" id="UP001183246">
    <property type="component" value="Unassembled WGS sequence"/>
</dbReference>
<accession>A0ABU2N2F4</accession>
<dbReference type="EMBL" id="JAVREL010000025">
    <property type="protein sequence ID" value="MDT0346914.1"/>
    <property type="molecule type" value="Genomic_DNA"/>
</dbReference>
<dbReference type="Gene3D" id="3.30.70.100">
    <property type="match status" value="2"/>
</dbReference>